<name>A0A2U1IWF6_SMIAN</name>
<evidence type="ECO:0000313" key="8">
    <source>
        <dbReference type="Proteomes" id="UP000245591"/>
    </source>
</evidence>
<feature type="domain" description="Endonuclease/exonuclease/phosphatase" evidence="6">
    <location>
        <begin position="137"/>
        <end position="190"/>
    </location>
</feature>
<reference evidence="7 8" key="1">
    <citation type="journal article" date="2018" name="MBio">
        <title>Comparative Genomics Reveals the Core Gene Toolbox for the Fungus-Insect Symbiosis.</title>
        <authorList>
            <person name="Wang Y."/>
            <person name="Stata M."/>
            <person name="Wang W."/>
            <person name="Stajich J.E."/>
            <person name="White M.M."/>
            <person name="Moncalvo J.M."/>
        </authorList>
    </citation>
    <scope>NUCLEOTIDE SEQUENCE [LARGE SCALE GENOMIC DNA]</scope>
    <source>
        <strain evidence="7 8">AUS-126-30</strain>
    </source>
</reference>
<dbReference type="PANTHER" id="PTHR22748:SF4">
    <property type="entry name" value="DNA-(APURINIC OR APYRIMIDINIC SITE) ENDONUCLEASE 2"/>
    <property type="match status" value="1"/>
</dbReference>
<keyword evidence="3" id="KW-0378">Hydrolase</keyword>
<proteinExistence type="inferred from homology"/>
<dbReference type="Gene3D" id="3.60.10.10">
    <property type="entry name" value="Endonuclease/exonuclease/phosphatase"/>
    <property type="match status" value="1"/>
</dbReference>
<dbReference type="InterPro" id="IPR004808">
    <property type="entry name" value="AP_endonuc_1"/>
</dbReference>
<dbReference type="InterPro" id="IPR036691">
    <property type="entry name" value="Endo/exonu/phosph_ase_sf"/>
</dbReference>
<dbReference type="GO" id="GO:0008311">
    <property type="term" value="F:double-stranded DNA 3'-5' DNA exonuclease activity"/>
    <property type="evidence" value="ECO:0007669"/>
    <property type="project" value="TreeGrafter"/>
</dbReference>
<evidence type="ECO:0000259" key="6">
    <source>
        <dbReference type="Pfam" id="PF03372"/>
    </source>
</evidence>
<dbReference type="SUPFAM" id="SSF56219">
    <property type="entry name" value="DNase I-like"/>
    <property type="match status" value="1"/>
</dbReference>
<dbReference type="Pfam" id="PF03372">
    <property type="entry name" value="Exo_endo_phos"/>
    <property type="match status" value="1"/>
</dbReference>
<dbReference type="InterPro" id="IPR005135">
    <property type="entry name" value="Endo/exonuclease/phosphatase"/>
</dbReference>
<dbReference type="GO" id="GO:0005634">
    <property type="term" value="C:nucleus"/>
    <property type="evidence" value="ECO:0007669"/>
    <property type="project" value="TreeGrafter"/>
</dbReference>
<comment type="caution">
    <text evidence="7">The sequence shown here is derived from an EMBL/GenBank/DDBJ whole genome shotgun (WGS) entry which is preliminary data.</text>
</comment>
<dbReference type="EMBL" id="MBFU01000965">
    <property type="protein sequence ID" value="PVZ97138.1"/>
    <property type="molecule type" value="Genomic_DNA"/>
</dbReference>
<evidence type="ECO:0000256" key="5">
    <source>
        <dbReference type="PIRSR" id="PIRSR604808-2"/>
    </source>
</evidence>
<keyword evidence="5" id="KW-0464">Manganese</keyword>
<dbReference type="AlphaFoldDB" id="A0A2U1IWF6"/>
<evidence type="ECO:0000256" key="3">
    <source>
        <dbReference type="ARBA" id="ARBA00022801"/>
    </source>
</evidence>
<keyword evidence="2 5" id="KW-0479">Metal-binding</keyword>
<protein>
    <recommendedName>
        <fullName evidence="6">Endonuclease/exonuclease/phosphatase domain-containing protein</fullName>
    </recommendedName>
</protein>
<comment type="similarity">
    <text evidence="1">Belongs to the DNA repair enzymes AP/ExoA family.</text>
</comment>
<evidence type="ECO:0000256" key="2">
    <source>
        <dbReference type="ARBA" id="ARBA00022723"/>
    </source>
</evidence>
<sequence length="365" mass="42694">STPKPTPNNIWTTVNYKRKKPKHEMLKTKNTADVILNQEKGAFKNNNIFEALNTSTDHINSPPTQNFEYNNTPTTKNNTLPETPISNTHGSLLKNTSIISSLCVSRKENDSMEVESNENPIKQNSTHNKNNKELTICTWNVQGIRNPTKRSETLALLKNNKADIICLQETHYKKEEFDTWKLAWHYEAIWSHNTGILINNKSLKIRNLNERKHLNIYINLDTRIGNKSDHLQLYTRRLISSNNRNTKKQSVDWKMNPSSLKNKELVKDIKDHIQSLIPENYIQNLETWSNFKNKLTQKIKESEQNPQKTFKNKLRRLEKIIVELKKHSFNQATANTQNPLYKNWLVSFNNISIIIKNSRKKRQKN</sequence>
<feature type="non-terminal residue" evidence="7">
    <location>
        <position position="1"/>
    </location>
</feature>
<dbReference type="PANTHER" id="PTHR22748">
    <property type="entry name" value="AP ENDONUCLEASE"/>
    <property type="match status" value="1"/>
</dbReference>
<evidence type="ECO:0000256" key="1">
    <source>
        <dbReference type="ARBA" id="ARBA00007092"/>
    </source>
</evidence>
<feature type="binding site" evidence="5">
    <location>
        <position position="169"/>
    </location>
    <ligand>
        <name>Mg(2+)</name>
        <dbReference type="ChEBI" id="CHEBI:18420"/>
        <label>1</label>
    </ligand>
</feature>
<dbReference type="GO" id="GO:0008081">
    <property type="term" value="F:phosphoric diester hydrolase activity"/>
    <property type="evidence" value="ECO:0007669"/>
    <property type="project" value="TreeGrafter"/>
</dbReference>
<keyword evidence="8" id="KW-1185">Reference proteome</keyword>
<organism evidence="7 8">
    <name type="scientific">Smittium angustum</name>
    <dbReference type="NCBI Taxonomy" id="133377"/>
    <lineage>
        <taxon>Eukaryota</taxon>
        <taxon>Fungi</taxon>
        <taxon>Fungi incertae sedis</taxon>
        <taxon>Zoopagomycota</taxon>
        <taxon>Kickxellomycotina</taxon>
        <taxon>Harpellomycetes</taxon>
        <taxon>Harpellales</taxon>
        <taxon>Legeriomycetaceae</taxon>
        <taxon>Smittium</taxon>
    </lineage>
</organism>
<dbReference type="GO" id="GO:0006284">
    <property type="term" value="P:base-excision repair"/>
    <property type="evidence" value="ECO:0007669"/>
    <property type="project" value="TreeGrafter"/>
</dbReference>
<dbReference type="GO" id="GO:0046872">
    <property type="term" value="F:metal ion binding"/>
    <property type="evidence" value="ECO:0007669"/>
    <property type="project" value="UniProtKB-KW"/>
</dbReference>
<dbReference type="GO" id="GO:0003906">
    <property type="term" value="F:DNA-(apurinic or apyrimidinic site) endonuclease activity"/>
    <property type="evidence" value="ECO:0007669"/>
    <property type="project" value="TreeGrafter"/>
</dbReference>
<evidence type="ECO:0000313" key="7">
    <source>
        <dbReference type="EMBL" id="PVZ97138.1"/>
    </source>
</evidence>
<gene>
    <name evidence="7" type="ORF">BB558_006918</name>
</gene>
<accession>A0A2U1IWF6</accession>
<dbReference type="Proteomes" id="UP000245591">
    <property type="component" value="Unassembled WGS sequence"/>
</dbReference>
<comment type="cofactor">
    <cofactor evidence="5">
        <name>Mg(2+)</name>
        <dbReference type="ChEBI" id="CHEBI:18420"/>
    </cofactor>
    <cofactor evidence="5">
        <name>Mn(2+)</name>
        <dbReference type="ChEBI" id="CHEBI:29035"/>
    </cofactor>
    <text evidence="5">Probably binds two magnesium or manganese ions per subunit.</text>
</comment>
<keyword evidence="4 5" id="KW-0460">Magnesium</keyword>
<evidence type="ECO:0000256" key="4">
    <source>
        <dbReference type="ARBA" id="ARBA00022842"/>
    </source>
</evidence>
<feature type="binding site" evidence="5">
    <location>
        <position position="140"/>
    </location>
    <ligand>
        <name>Mg(2+)</name>
        <dbReference type="ChEBI" id="CHEBI:18420"/>
        <label>1</label>
    </ligand>
</feature>